<keyword evidence="5" id="KW-1185">Reference proteome</keyword>
<dbReference type="Gene3D" id="3.30.1680.10">
    <property type="entry name" value="ligand-binding face of the semaphorins, domain 2"/>
    <property type="match status" value="1"/>
</dbReference>
<dbReference type="SUPFAM" id="SSF103575">
    <property type="entry name" value="Plexin repeat"/>
    <property type="match status" value="1"/>
</dbReference>
<evidence type="ECO:0000259" key="3">
    <source>
        <dbReference type="Pfam" id="PF17205"/>
    </source>
</evidence>
<name>A0ABV0ZRT1_9TELE</name>
<proteinExistence type="predicted"/>
<feature type="compositionally biased region" description="Basic and acidic residues" evidence="1">
    <location>
        <begin position="84"/>
        <end position="100"/>
    </location>
</feature>
<organism evidence="4 5">
    <name type="scientific">Ameca splendens</name>
    <dbReference type="NCBI Taxonomy" id="208324"/>
    <lineage>
        <taxon>Eukaryota</taxon>
        <taxon>Metazoa</taxon>
        <taxon>Chordata</taxon>
        <taxon>Craniata</taxon>
        <taxon>Vertebrata</taxon>
        <taxon>Euteleostomi</taxon>
        <taxon>Actinopterygii</taxon>
        <taxon>Neopterygii</taxon>
        <taxon>Teleostei</taxon>
        <taxon>Neoteleostei</taxon>
        <taxon>Acanthomorphata</taxon>
        <taxon>Ovalentaria</taxon>
        <taxon>Atherinomorphae</taxon>
        <taxon>Cyprinodontiformes</taxon>
        <taxon>Goodeidae</taxon>
        <taxon>Ameca</taxon>
    </lineage>
</organism>
<protein>
    <recommendedName>
        <fullName evidence="3">Integrin beta N-terminal domain-containing protein</fullName>
    </recommendedName>
</protein>
<evidence type="ECO:0000256" key="1">
    <source>
        <dbReference type="SAM" id="MobiDB-lite"/>
    </source>
</evidence>
<keyword evidence="2" id="KW-0732">Signal</keyword>
<sequence length="160" mass="17751">MSASPAKCSSAPLSASTQKSTILFASMDWCVLSLLLLMLGKDGLCQQEEVCSKSVINSCDDCIRSGPYCAWCQHLNPHQPSADRGLRYSRDPQRHHERVPTEQPPLPAEAVRENLRQPREASPPLAAQDLEIHQTTMDRRHHTGPGRCSKPPGPYFLAHN</sequence>
<feature type="region of interest" description="Disordered" evidence="1">
    <location>
        <begin position="80"/>
        <end position="108"/>
    </location>
</feature>
<evidence type="ECO:0000313" key="5">
    <source>
        <dbReference type="Proteomes" id="UP001469553"/>
    </source>
</evidence>
<reference evidence="4 5" key="1">
    <citation type="submission" date="2021-06" db="EMBL/GenBank/DDBJ databases">
        <authorList>
            <person name="Palmer J.M."/>
        </authorList>
    </citation>
    <scope>NUCLEOTIDE SEQUENCE [LARGE SCALE GENOMIC DNA]</scope>
    <source>
        <strain evidence="4 5">AS_MEX2019</strain>
        <tissue evidence="4">Muscle</tissue>
    </source>
</reference>
<accession>A0ABV0ZRT1</accession>
<feature type="signal peptide" evidence="2">
    <location>
        <begin position="1"/>
        <end position="45"/>
    </location>
</feature>
<dbReference type="InterPro" id="IPR033760">
    <property type="entry name" value="Integrin_beta_N"/>
</dbReference>
<feature type="chain" id="PRO_5046238855" description="Integrin beta N-terminal domain-containing protein" evidence="2">
    <location>
        <begin position="46"/>
        <end position="160"/>
    </location>
</feature>
<comment type="caution">
    <text evidence="4">The sequence shown here is derived from an EMBL/GenBank/DDBJ whole genome shotgun (WGS) entry which is preliminary data.</text>
</comment>
<dbReference type="Proteomes" id="UP001469553">
    <property type="component" value="Unassembled WGS sequence"/>
</dbReference>
<dbReference type="Pfam" id="PF17205">
    <property type="entry name" value="PSI_integrin"/>
    <property type="match status" value="1"/>
</dbReference>
<evidence type="ECO:0000256" key="2">
    <source>
        <dbReference type="SAM" id="SignalP"/>
    </source>
</evidence>
<feature type="domain" description="Integrin beta N-terminal" evidence="3">
    <location>
        <begin position="50"/>
        <end position="76"/>
    </location>
</feature>
<feature type="region of interest" description="Disordered" evidence="1">
    <location>
        <begin position="136"/>
        <end position="160"/>
    </location>
</feature>
<gene>
    <name evidence="4" type="ORF">AMECASPLE_033917</name>
</gene>
<evidence type="ECO:0000313" key="4">
    <source>
        <dbReference type="EMBL" id="MEQ2308982.1"/>
    </source>
</evidence>
<dbReference type="EMBL" id="JAHRIP010070531">
    <property type="protein sequence ID" value="MEQ2308982.1"/>
    <property type="molecule type" value="Genomic_DNA"/>
</dbReference>